<evidence type="ECO:0000313" key="2">
    <source>
        <dbReference type="Proteomes" id="UP000610966"/>
    </source>
</evidence>
<protein>
    <submittedName>
        <fullName evidence="1">Uncharacterized protein</fullName>
    </submittedName>
</protein>
<gene>
    <name evidence="1" type="ORF">Mth01_06120</name>
</gene>
<dbReference type="AlphaFoldDB" id="A0A8J3VWY8"/>
<dbReference type="EMBL" id="BOOG01000007">
    <property type="protein sequence ID" value="GIH68359.1"/>
    <property type="molecule type" value="Genomic_DNA"/>
</dbReference>
<comment type="caution">
    <text evidence="1">The sequence shown here is derived from an EMBL/GenBank/DDBJ whole genome shotgun (WGS) entry which is preliminary data.</text>
</comment>
<sequence length="334" mass="37191">MNIPDIEFTRIRSLGPGGQRDGYEQFICQQVAQEPPTADAKFVSLHGAGGDGGVECYWTLPDGTKHGWQAKYWTTHADVDKAQLDKSVEAALDQHPNLTKYTIAIPADPTGRTGGRGKSLLEKINDPGGWLEGWRSMATTRGMTVEFEFEWATNIVTRLERLDTTGIQRRYWFDADVLPAQWWKDRLQEAIDAARPRYMPELNVEVPAARSIAALCSDDEWWAVVFGPAPGELHWNGRNGWTDDTGQLVGTVRHTVNAGQNELLLDAEWLERWLTAQQKSLIWIENTGKDVYRGFGGGGSHPGRLTRSQVRSWTPGGSMQAAAPGWYRIAASTP</sequence>
<name>A0A8J3VWY8_9ACTN</name>
<accession>A0A8J3VWY8</accession>
<proteinExistence type="predicted"/>
<keyword evidence="2" id="KW-1185">Reference proteome</keyword>
<organism evidence="1 2">
    <name type="scientific">Sphaerimonospora thailandensis</name>
    <dbReference type="NCBI Taxonomy" id="795644"/>
    <lineage>
        <taxon>Bacteria</taxon>
        <taxon>Bacillati</taxon>
        <taxon>Actinomycetota</taxon>
        <taxon>Actinomycetes</taxon>
        <taxon>Streptosporangiales</taxon>
        <taxon>Streptosporangiaceae</taxon>
        <taxon>Sphaerimonospora</taxon>
    </lineage>
</organism>
<dbReference type="RefSeq" id="WP_204010714.1">
    <property type="nucleotide sequence ID" value="NZ_BOOG01000007.1"/>
</dbReference>
<evidence type="ECO:0000313" key="1">
    <source>
        <dbReference type="EMBL" id="GIH68359.1"/>
    </source>
</evidence>
<reference evidence="1" key="1">
    <citation type="submission" date="2021-01" db="EMBL/GenBank/DDBJ databases">
        <title>Whole genome shotgun sequence of Sphaerimonospora thailandensis NBRC 107569.</title>
        <authorList>
            <person name="Komaki H."/>
            <person name="Tamura T."/>
        </authorList>
    </citation>
    <scope>NUCLEOTIDE SEQUENCE</scope>
    <source>
        <strain evidence="1">NBRC 107569</strain>
    </source>
</reference>
<dbReference type="Proteomes" id="UP000610966">
    <property type="component" value="Unassembled WGS sequence"/>
</dbReference>